<dbReference type="InterPro" id="IPR012577">
    <property type="entry name" value="NIPSNAP"/>
</dbReference>
<evidence type="ECO:0000259" key="2">
    <source>
        <dbReference type="Pfam" id="PF07978"/>
    </source>
</evidence>
<dbReference type="PANTHER" id="PTHR21017:SF17">
    <property type="entry name" value="PROTEIN NIPSNAP"/>
    <property type="match status" value="1"/>
</dbReference>
<reference evidence="3" key="1">
    <citation type="submission" date="2018-05" db="EMBL/GenBank/DDBJ databases">
        <authorList>
            <person name="Lanie J.A."/>
            <person name="Ng W.-L."/>
            <person name="Kazmierczak K.M."/>
            <person name="Andrzejewski T.M."/>
            <person name="Davidsen T.M."/>
            <person name="Wayne K.J."/>
            <person name="Tettelin H."/>
            <person name="Glass J.I."/>
            <person name="Rusch D."/>
            <person name="Podicherti R."/>
            <person name="Tsui H.-C.T."/>
            <person name="Winkler M.E."/>
        </authorList>
    </citation>
    <scope>NUCLEOTIDE SEQUENCE</scope>
</reference>
<dbReference type="GO" id="GO:0000423">
    <property type="term" value="P:mitophagy"/>
    <property type="evidence" value="ECO:0007669"/>
    <property type="project" value="UniProtKB-ARBA"/>
</dbReference>
<feature type="domain" description="NIPSNAP" evidence="2">
    <location>
        <begin position="7"/>
        <end position="108"/>
    </location>
</feature>
<name>A0A381QE86_9ZZZZ</name>
<organism evidence="3">
    <name type="scientific">marine metagenome</name>
    <dbReference type="NCBI Taxonomy" id="408172"/>
    <lineage>
        <taxon>unclassified sequences</taxon>
        <taxon>metagenomes</taxon>
        <taxon>ecological metagenomes</taxon>
    </lineage>
</organism>
<dbReference type="Gene3D" id="3.30.70.100">
    <property type="match status" value="1"/>
</dbReference>
<dbReference type="EMBL" id="UINC01001261">
    <property type="protein sequence ID" value="SUZ75983.1"/>
    <property type="molecule type" value="Genomic_DNA"/>
</dbReference>
<evidence type="ECO:0000313" key="3">
    <source>
        <dbReference type="EMBL" id="SUZ75983.1"/>
    </source>
</evidence>
<evidence type="ECO:0000256" key="1">
    <source>
        <dbReference type="ARBA" id="ARBA00005291"/>
    </source>
</evidence>
<dbReference type="Pfam" id="PF07978">
    <property type="entry name" value="NIPSNAP"/>
    <property type="match status" value="1"/>
</dbReference>
<accession>A0A381QE86</accession>
<dbReference type="AlphaFoldDB" id="A0A381QE86"/>
<dbReference type="InterPro" id="IPR051557">
    <property type="entry name" value="NipSnap_domain"/>
</dbReference>
<gene>
    <name evidence="3" type="ORF">METZ01_LOCUS28837</name>
</gene>
<comment type="similarity">
    <text evidence="1">Belongs to the NipSnap family.</text>
</comment>
<proteinExistence type="inferred from homology"/>
<dbReference type="SUPFAM" id="SSF54909">
    <property type="entry name" value="Dimeric alpha+beta barrel"/>
    <property type="match status" value="1"/>
</dbReference>
<feature type="non-terminal residue" evidence="3">
    <location>
        <position position="1"/>
    </location>
</feature>
<dbReference type="InterPro" id="IPR011008">
    <property type="entry name" value="Dimeric_a/b-barrel"/>
</dbReference>
<dbReference type="GO" id="GO:0005739">
    <property type="term" value="C:mitochondrion"/>
    <property type="evidence" value="ECO:0007669"/>
    <property type="project" value="TreeGrafter"/>
</dbReference>
<protein>
    <recommendedName>
        <fullName evidence="2">NIPSNAP domain-containing protein</fullName>
    </recommendedName>
</protein>
<sequence length="110" mass="12801">VNDLELYERRTYDVSVGQMGKVLELYSNEGWPALEAGGHSKFLVGYFVSDTGPLHQLIHIWRFGSDAERRDFWRNLYADDTFMAFANQLRPLLERQEIQLMQAAPWGPRP</sequence>
<dbReference type="PANTHER" id="PTHR21017">
    <property type="entry name" value="NIPSNAP-RELATED"/>
    <property type="match status" value="1"/>
</dbReference>